<keyword evidence="5" id="KW-0812">Transmembrane</keyword>
<keyword evidence="6" id="KW-0547">Nucleotide-binding</keyword>
<feature type="domain" description="Furin-like cysteine-rich" evidence="15">
    <location>
        <begin position="269"/>
        <end position="380"/>
    </location>
</feature>
<sequence>VIFSDEKKWNLDVVDGYKHYWRDLRKEKRVFSRRNFGDLNPMENLWDILVHNVHKNGTTYTSVSDMKNAILDAWAHIEQTVLDNLIRSMPHRMFDVVYSKVCSGTSNGRSLAGSENRIEDLTTMFENCTRVYGNVEITHLTKTTLTNWTDADFSKKLKIFEHIEEIKGYLLIYNVDIRSIDFPNLKIIWGDDLLDDNSALTLSSNLELKELRMPRLRAIHKGNVRIENSTFLCYLQSKVNWDELLEDDALNRLITSDSAFRQCNPSLLKCTDCEHCWSGKAKYCQEEYRSVCGGRCSSRQCFQSGNSSEYECCHEACTGGCTGRGANECVACRELSLDGVCVHQCPPMMVHDPKKGMLIPNPSGRYVYDRYCVAECPMCQVTKVLTGSILRNLSGCEEIDGFIDIQDSKMRSKVDGYTREDLNVLRTVRMISEYVQMATQTVSPRNLSFLENLEFIEGRSLVTSKFALAINKNDNLEQLGLRKLKKIKAGSVIITENHGLCYAQTIKWKTIISENAQALVTKNMDGKCARVCGLRIVLRHFHDSTMLRTRSEYEHCSNLGGQLQS</sequence>
<evidence type="ECO:0000256" key="1">
    <source>
        <dbReference type="ARBA" id="ARBA00004479"/>
    </source>
</evidence>
<evidence type="ECO:0000256" key="11">
    <source>
        <dbReference type="ARBA" id="ARBA00023137"/>
    </source>
</evidence>
<dbReference type="Pfam" id="PF01030">
    <property type="entry name" value="Recep_L_domain"/>
    <property type="match status" value="2"/>
</dbReference>
<accession>A0A0N4YSG1</accession>
<feature type="domain" description="Receptor L-domain" evidence="16">
    <location>
        <begin position="395"/>
        <end position="511"/>
    </location>
</feature>
<reference evidence="17 18" key="2">
    <citation type="submission" date="2018-11" db="EMBL/GenBank/DDBJ databases">
        <authorList>
            <consortium name="Pathogen Informatics"/>
        </authorList>
    </citation>
    <scope>NUCLEOTIDE SEQUENCE [LARGE SCALE GENOMIC DNA]</scope>
</reference>
<dbReference type="InterPro" id="IPR006212">
    <property type="entry name" value="Furin_repeat"/>
</dbReference>
<keyword evidence="4" id="KW-0808">Transferase</keyword>
<evidence type="ECO:0000256" key="3">
    <source>
        <dbReference type="ARBA" id="ARBA00022553"/>
    </source>
</evidence>
<dbReference type="InterPro" id="IPR006211">
    <property type="entry name" value="Furin-like_Cys-rich_dom"/>
</dbReference>
<evidence type="ECO:0000256" key="7">
    <source>
        <dbReference type="ARBA" id="ARBA00022777"/>
    </source>
</evidence>
<dbReference type="Gene3D" id="3.80.20.20">
    <property type="entry name" value="Receptor L-domain"/>
    <property type="match status" value="2"/>
</dbReference>
<evidence type="ECO:0000256" key="6">
    <source>
        <dbReference type="ARBA" id="ARBA00022741"/>
    </source>
</evidence>
<comment type="catalytic activity">
    <reaction evidence="14">
        <text>L-tyrosyl-[protein] + ATP = O-phospho-L-tyrosyl-[protein] + ADP + H(+)</text>
        <dbReference type="Rhea" id="RHEA:10596"/>
        <dbReference type="Rhea" id="RHEA-COMP:10136"/>
        <dbReference type="Rhea" id="RHEA-COMP:20101"/>
        <dbReference type="ChEBI" id="CHEBI:15378"/>
        <dbReference type="ChEBI" id="CHEBI:30616"/>
        <dbReference type="ChEBI" id="CHEBI:46858"/>
        <dbReference type="ChEBI" id="CHEBI:61978"/>
        <dbReference type="ChEBI" id="CHEBI:456216"/>
        <dbReference type="EC" id="2.7.10.1"/>
    </reaction>
</comment>
<dbReference type="GO" id="GO:0003676">
    <property type="term" value="F:nucleic acid binding"/>
    <property type="evidence" value="ECO:0007669"/>
    <property type="project" value="InterPro"/>
</dbReference>
<evidence type="ECO:0000256" key="8">
    <source>
        <dbReference type="ARBA" id="ARBA00022840"/>
    </source>
</evidence>
<dbReference type="Gene3D" id="3.30.420.10">
    <property type="entry name" value="Ribonuclease H-like superfamily/Ribonuclease H"/>
    <property type="match status" value="1"/>
</dbReference>
<evidence type="ECO:0000256" key="4">
    <source>
        <dbReference type="ARBA" id="ARBA00022679"/>
    </source>
</evidence>
<keyword evidence="12" id="KW-0675">Receptor</keyword>
<keyword evidence="11" id="KW-0829">Tyrosine-protein kinase</keyword>
<evidence type="ECO:0000256" key="10">
    <source>
        <dbReference type="ARBA" id="ARBA00023136"/>
    </source>
</evidence>
<evidence type="ECO:0000313" key="18">
    <source>
        <dbReference type="Proteomes" id="UP000271162"/>
    </source>
</evidence>
<evidence type="ECO:0000256" key="5">
    <source>
        <dbReference type="ARBA" id="ARBA00022692"/>
    </source>
</evidence>
<dbReference type="PANTHER" id="PTHR21662">
    <property type="entry name" value="RECEPTOR PROTEIN-TYROSINE KINASE"/>
    <property type="match status" value="1"/>
</dbReference>
<keyword evidence="10" id="KW-0472">Membrane</keyword>
<dbReference type="EMBL" id="UYSL01024881">
    <property type="protein sequence ID" value="VDL83921.1"/>
    <property type="molecule type" value="Genomic_DNA"/>
</dbReference>
<evidence type="ECO:0000259" key="16">
    <source>
        <dbReference type="Pfam" id="PF01030"/>
    </source>
</evidence>
<gene>
    <name evidence="17" type="ORF">NBR_LOCUS20184</name>
</gene>
<dbReference type="GO" id="GO:0004714">
    <property type="term" value="F:transmembrane receptor protein tyrosine kinase activity"/>
    <property type="evidence" value="ECO:0007669"/>
    <property type="project" value="UniProtKB-EC"/>
</dbReference>
<dbReference type="PANTHER" id="PTHR21662:SF59">
    <property type="entry name" value="RECEPTOR PROTEIN-TYROSINE KINASE"/>
    <property type="match status" value="1"/>
</dbReference>
<dbReference type="InterPro" id="IPR053079">
    <property type="entry name" value="SPS2_domain"/>
</dbReference>
<dbReference type="InterPro" id="IPR000494">
    <property type="entry name" value="Rcpt_L-dom"/>
</dbReference>
<protein>
    <recommendedName>
        <fullName evidence="2">receptor protein-tyrosine kinase</fullName>
        <ecNumber evidence="2">2.7.10.1</ecNumber>
    </recommendedName>
</protein>
<dbReference type="SUPFAM" id="SSF57184">
    <property type="entry name" value="Growth factor receptor domain"/>
    <property type="match status" value="1"/>
</dbReference>
<dbReference type="Pfam" id="PF00757">
    <property type="entry name" value="Furin-like"/>
    <property type="match status" value="1"/>
</dbReference>
<evidence type="ECO:0000256" key="2">
    <source>
        <dbReference type="ARBA" id="ARBA00011902"/>
    </source>
</evidence>
<dbReference type="Proteomes" id="UP000271162">
    <property type="component" value="Unassembled WGS sequence"/>
</dbReference>
<dbReference type="STRING" id="27835.A0A0N4YSG1"/>
<dbReference type="InterPro" id="IPR036941">
    <property type="entry name" value="Rcpt_L-dom_sf"/>
</dbReference>
<dbReference type="CDD" id="cd00064">
    <property type="entry name" value="FU"/>
    <property type="match status" value="1"/>
</dbReference>
<dbReference type="SMART" id="SM00261">
    <property type="entry name" value="FU"/>
    <property type="match status" value="1"/>
</dbReference>
<dbReference type="InterPro" id="IPR036397">
    <property type="entry name" value="RNaseH_sf"/>
</dbReference>
<comment type="subcellular location">
    <subcellularLocation>
        <location evidence="1">Membrane</location>
        <topology evidence="1">Single-pass type I membrane protein</topology>
    </subcellularLocation>
</comment>
<reference evidence="19" key="1">
    <citation type="submission" date="2017-02" db="UniProtKB">
        <authorList>
            <consortium name="WormBaseParasite"/>
        </authorList>
    </citation>
    <scope>IDENTIFICATION</scope>
</reference>
<keyword evidence="9" id="KW-1133">Transmembrane helix</keyword>
<dbReference type="SUPFAM" id="SSF52058">
    <property type="entry name" value="L domain-like"/>
    <property type="match status" value="2"/>
</dbReference>
<evidence type="ECO:0000313" key="19">
    <source>
        <dbReference type="WBParaSite" id="NBR_0002018301-mRNA-1"/>
    </source>
</evidence>
<evidence type="ECO:0000313" key="17">
    <source>
        <dbReference type="EMBL" id="VDL83921.1"/>
    </source>
</evidence>
<dbReference type="InterPro" id="IPR009030">
    <property type="entry name" value="Growth_fac_rcpt_cys_sf"/>
</dbReference>
<evidence type="ECO:0000256" key="14">
    <source>
        <dbReference type="ARBA" id="ARBA00051243"/>
    </source>
</evidence>
<keyword evidence="18" id="KW-1185">Reference proteome</keyword>
<evidence type="ECO:0000256" key="12">
    <source>
        <dbReference type="ARBA" id="ARBA00023170"/>
    </source>
</evidence>
<dbReference type="Gene3D" id="2.10.220.10">
    <property type="entry name" value="Hormone Receptor, Insulin-like Growth Factor Receptor 1, Chain A, domain 2"/>
    <property type="match status" value="1"/>
</dbReference>
<dbReference type="GO" id="GO:0005524">
    <property type="term" value="F:ATP binding"/>
    <property type="evidence" value="ECO:0007669"/>
    <property type="project" value="UniProtKB-KW"/>
</dbReference>
<dbReference type="OMA" id="GMLIPNP"/>
<evidence type="ECO:0000256" key="9">
    <source>
        <dbReference type="ARBA" id="ARBA00022989"/>
    </source>
</evidence>
<keyword evidence="13" id="KW-0325">Glycoprotein</keyword>
<keyword evidence="8" id="KW-0067">ATP-binding</keyword>
<dbReference type="AlphaFoldDB" id="A0A0N4YSG1"/>
<keyword evidence="7" id="KW-0418">Kinase</keyword>
<name>A0A0N4YSG1_NIPBR</name>
<proteinExistence type="predicted"/>
<dbReference type="WBParaSite" id="NBR_0002018301-mRNA-1">
    <property type="protein sequence ID" value="NBR_0002018301-mRNA-1"/>
    <property type="gene ID" value="NBR_0002018301"/>
</dbReference>
<dbReference type="EC" id="2.7.10.1" evidence="2"/>
<organism evidence="19">
    <name type="scientific">Nippostrongylus brasiliensis</name>
    <name type="common">Rat hookworm</name>
    <dbReference type="NCBI Taxonomy" id="27835"/>
    <lineage>
        <taxon>Eukaryota</taxon>
        <taxon>Metazoa</taxon>
        <taxon>Ecdysozoa</taxon>
        <taxon>Nematoda</taxon>
        <taxon>Chromadorea</taxon>
        <taxon>Rhabditida</taxon>
        <taxon>Rhabditina</taxon>
        <taxon>Rhabditomorpha</taxon>
        <taxon>Strongyloidea</taxon>
        <taxon>Heligmosomidae</taxon>
        <taxon>Nippostrongylus</taxon>
    </lineage>
</organism>
<evidence type="ECO:0000256" key="13">
    <source>
        <dbReference type="ARBA" id="ARBA00023180"/>
    </source>
</evidence>
<feature type="domain" description="Receptor L-domain" evidence="16">
    <location>
        <begin position="127"/>
        <end position="244"/>
    </location>
</feature>
<keyword evidence="3" id="KW-0597">Phosphoprotein</keyword>
<evidence type="ECO:0000259" key="15">
    <source>
        <dbReference type="Pfam" id="PF00757"/>
    </source>
</evidence>
<dbReference type="GO" id="GO:0016020">
    <property type="term" value="C:membrane"/>
    <property type="evidence" value="ECO:0007669"/>
    <property type="project" value="UniProtKB-SubCell"/>
</dbReference>